<dbReference type="EMBL" id="BORT01000007">
    <property type="protein sequence ID" value="GIO47218.1"/>
    <property type="molecule type" value="Genomic_DNA"/>
</dbReference>
<reference evidence="1 2" key="1">
    <citation type="submission" date="2021-03" db="EMBL/GenBank/DDBJ databases">
        <title>Antimicrobial resistance genes in bacteria isolated from Japanese honey, and their potential for conferring macrolide and lincosamide resistance in the American foulbrood pathogen Paenibacillus larvae.</title>
        <authorList>
            <person name="Okamoto M."/>
            <person name="Kumagai M."/>
            <person name="Kanamori H."/>
            <person name="Takamatsu D."/>
        </authorList>
    </citation>
    <scope>NUCLEOTIDE SEQUENCE [LARGE SCALE GENOMIC DNA]</scope>
    <source>
        <strain evidence="1 2">J34TS1</strain>
    </source>
</reference>
<dbReference type="Proteomes" id="UP000682811">
    <property type="component" value="Unassembled WGS sequence"/>
</dbReference>
<comment type="caution">
    <text evidence="1">The sequence shown here is derived from an EMBL/GenBank/DDBJ whole genome shotgun (WGS) entry which is preliminary data.</text>
</comment>
<gene>
    <name evidence="1" type="ORF">J34TS1_19830</name>
</gene>
<proteinExistence type="predicted"/>
<dbReference type="RefSeq" id="WP_212978123.1">
    <property type="nucleotide sequence ID" value="NZ_AP025343.1"/>
</dbReference>
<evidence type="ECO:0000313" key="2">
    <source>
        <dbReference type="Proteomes" id="UP000682811"/>
    </source>
</evidence>
<dbReference type="AlphaFoldDB" id="A0A920CS98"/>
<organism evidence="1 2">
    <name type="scientific">Paenibacillus azoreducens</name>
    <dbReference type="NCBI Taxonomy" id="116718"/>
    <lineage>
        <taxon>Bacteria</taxon>
        <taxon>Bacillati</taxon>
        <taxon>Bacillota</taxon>
        <taxon>Bacilli</taxon>
        <taxon>Bacillales</taxon>
        <taxon>Paenibacillaceae</taxon>
        <taxon>Paenibacillus</taxon>
    </lineage>
</organism>
<protein>
    <submittedName>
        <fullName evidence="1">Uncharacterized protein</fullName>
    </submittedName>
</protein>
<sequence>MSDERDFGTEARSNRDRPAQTQLDILKVLEQCGIHLDSWNHYIRQQEDALKKEPT</sequence>
<keyword evidence="2" id="KW-1185">Reference proteome</keyword>
<accession>A0A920CS98</accession>
<evidence type="ECO:0000313" key="1">
    <source>
        <dbReference type="EMBL" id="GIO47218.1"/>
    </source>
</evidence>
<name>A0A920CS98_9BACL</name>